<dbReference type="PROSITE" id="PS50958">
    <property type="entry name" value="SMB_2"/>
    <property type="match status" value="1"/>
</dbReference>
<accession>A0A2H8TSN5</accession>
<dbReference type="InterPro" id="IPR013128">
    <property type="entry name" value="Peptidase_C1A"/>
</dbReference>
<dbReference type="PRINTS" id="PR00705">
    <property type="entry name" value="PAPAIN"/>
</dbReference>
<dbReference type="Pfam" id="PF00112">
    <property type="entry name" value="Peptidase_C1"/>
    <property type="match status" value="1"/>
</dbReference>
<evidence type="ECO:0000259" key="3">
    <source>
        <dbReference type="PROSITE" id="PS50958"/>
    </source>
</evidence>
<keyword evidence="2" id="KW-1015">Disulfide bond</keyword>
<evidence type="ECO:0000256" key="1">
    <source>
        <dbReference type="ARBA" id="ARBA00008455"/>
    </source>
</evidence>
<proteinExistence type="inferred from homology"/>
<dbReference type="InterPro" id="IPR001212">
    <property type="entry name" value="Somatomedin_B_dom"/>
</dbReference>
<dbReference type="GO" id="GO:0008234">
    <property type="term" value="F:cysteine-type peptidase activity"/>
    <property type="evidence" value="ECO:0007669"/>
    <property type="project" value="InterPro"/>
</dbReference>
<dbReference type="EMBL" id="GFXV01005185">
    <property type="protein sequence ID" value="MBW16990.1"/>
    <property type="molecule type" value="Transcribed_RNA"/>
</dbReference>
<dbReference type="PANTHER" id="PTHR12411">
    <property type="entry name" value="CYSTEINE PROTEASE FAMILY C1-RELATED"/>
    <property type="match status" value="1"/>
</dbReference>
<evidence type="ECO:0000256" key="2">
    <source>
        <dbReference type="ARBA" id="ARBA00023157"/>
    </source>
</evidence>
<dbReference type="SUPFAM" id="SSF54001">
    <property type="entry name" value="Cysteine proteinases"/>
    <property type="match status" value="1"/>
</dbReference>
<dbReference type="GO" id="GO:0006508">
    <property type="term" value="P:proteolysis"/>
    <property type="evidence" value="ECO:0007669"/>
    <property type="project" value="InterPro"/>
</dbReference>
<name>A0A2H8TSN5_9HEMI</name>
<reference evidence="4" key="1">
    <citation type="submission" date="2017-10" db="EMBL/GenBank/DDBJ databases">
        <title>Transcriptome Assembly of Sugarcane Aphid Adults.</title>
        <authorList>
            <person name="Scully E.D."/>
            <person name="Palmer N.A."/>
            <person name="Geib S.M."/>
            <person name="Sarath G."/>
            <person name="Sattler S.E."/>
        </authorList>
    </citation>
    <scope>NUCLEOTIDE SEQUENCE</scope>
    <source>
        <tissue evidence="4">Whole body</tissue>
    </source>
</reference>
<dbReference type="AlphaFoldDB" id="A0A2H8TSN5"/>
<gene>
    <name evidence="4" type="primary">F26E4.3</name>
</gene>
<comment type="similarity">
    <text evidence="1">Belongs to the peptidase C1 family.</text>
</comment>
<dbReference type="OrthoDB" id="3789175at2759"/>
<protein>
    <submittedName>
        <fullName evidence="4">Putative peptidase C1-like protein F26E4.3</fullName>
    </submittedName>
</protein>
<organism evidence="4">
    <name type="scientific">Melanaphis sacchari</name>
    <dbReference type="NCBI Taxonomy" id="742174"/>
    <lineage>
        <taxon>Eukaryota</taxon>
        <taxon>Metazoa</taxon>
        <taxon>Ecdysozoa</taxon>
        <taxon>Arthropoda</taxon>
        <taxon>Hexapoda</taxon>
        <taxon>Insecta</taxon>
        <taxon>Pterygota</taxon>
        <taxon>Neoptera</taxon>
        <taxon>Paraneoptera</taxon>
        <taxon>Hemiptera</taxon>
        <taxon>Sternorrhyncha</taxon>
        <taxon>Aphidomorpha</taxon>
        <taxon>Aphidoidea</taxon>
        <taxon>Aphididae</taxon>
        <taxon>Aphidini</taxon>
        <taxon>Melanaphis</taxon>
    </lineage>
</organism>
<dbReference type="InterPro" id="IPR038765">
    <property type="entry name" value="Papain-like_cys_pep_sf"/>
</dbReference>
<dbReference type="InterPro" id="IPR000668">
    <property type="entry name" value="Peptidase_C1A_C"/>
</dbReference>
<feature type="domain" description="SMB" evidence="3">
    <location>
        <begin position="58"/>
        <end position="109"/>
    </location>
</feature>
<sequence>MWTGWMFLFEYNMTTGYRNYNRIFAVASAAVLMFTCTMQIVTAGTDIPDDLAGEFCAKVGCCTERRDEGCSAPILGTLCYCDDFCYVNRTGSEDCCPDFMSFCKGVEPPVPDPLTAQPKCSLGEVVNINCNECRCLKTNKNTTLICNENECLIDPTLLNTIKIQSRKFGWSARNYSEFWGKTYDDGLKWRLGTLQSPEKILQIVPLKAVFHRDNLKSSFDLRKVWGESITDPIDQGWCGASWAISTVQVITDRFVMLTRGLMVDALSPKHLLSCNNLDQQQGCQGGHLTSAWNWIRKFGLVTEQCYPWDGRTAGCAVTNKRSSNDLIVSCPRSSKTVQVRRVGLMYRVTTEEGIMNEIMNWGSVQAMMKVSKEFFMYESGVYRCSNVTEGLKTGYHTVRIVGWGEEQQNGKTVKYWIVSNSWGRWWGENGYFRILKGTNECHIEDFVVAAMADIGDFCNTANRSFQENASYTLNGTKIDIS</sequence>
<dbReference type="SMART" id="SM00645">
    <property type="entry name" value="Pept_C1"/>
    <property type="match status" value="1"/>
</dbReference>
<evidence type="ECO:0000313" key="4">
    <source>
        <dbReference type="EMBL" id="MBW16990.1"/>
    </source>
</evidence>
<dbReference type="Gene3D" id="3.90.70.10">
    <property type="entry name" value="Cysteine proteinases"/>
    <property type="match status" value="1"/>
</dbReference>